<accession>A0AAD3CSQ4</accession>
<keyword evidence="2" id="KW-0809">Transit peptide</keyword>
<dbReference type="InterPro" id="IPR038538">
    <property type="entry name" value="MTERF_sf"/>
</dbReference>
<dbReference type="PANTHER" id="PTHR13068">
    <property type="entry name" value="CGI-12 PROTEIN-RELATED"/>
    <property type="match status" value="1"/>
</dbReference>
<dbReference type="SMART" id="SM00733">
    <property type="entry name" value="Mterf"/>
    <property type="match status" value="6"/>
</dbReference>
<evidence type="ECO:0000256" key="2">
    <source>
        <dbReference type="ARBA" id="ARBA00022946"/>
    </source>
</evidence>
<dbReference type="InterPro" id="IPR003690">
    <property type="entry name" value="MTERF"/>
</dbReference>
<gene>
    <name evidence="3" type="ORF">CTEN210_07575</name>
</gene>
<reference evidence="3 4" key="1">
    <citation type="journal article" date="2021" name="Sci. Rep.">
        <title>The genome of the diatom Chaetoceros tenuissimus carries an ancient integrated fragment of an extant virus.</title>
        <authorList>
            <person name="Hongo Y."/>
            <person name="Kimura K."/>
            <person name="Takaki Y."/>
            <person name="Yoshida Y."/>
            <person name="Baba S."/>
            <person name="Kobayashi G."/>
            <person name="Nagasaki K."/>
            <person name="Hano T."/>
            <person name="Tomaru Y."/>
        </authorList>
    </citation>
    <scope>NUCLEOTIDE SEQUENCE [LARGE SCALE GENOMIC DNA]</scope>
    <source>
        <strain evidence="3 4">NIES-3715</strain>
    </source>
</reference>
<dbReference type="Gene3D" id="1.25.70.10">
    <property type="entry name" value="Transcription termination factor 3, mitochondrial"/>
    <property type="match status" value="1"/>
</dbReference>
<evidence type="ECO:0000256" key="1">
    <source>
        <dbReference type="ARBA" id="ARBA00007692"/>
    </source>
</evidence>
<sequence>MLLPWCALLMVSPVRNFQSDLKSFNSRGSKYDPDKSVGADTKEINWDQFLCEHPDFINMYGNGEMPMFRLSKRVGNMKRTKVEKMLIKHPYLMLKVLESENLRSIAEQLSQVARLSGNEHSKIENAAKRVKAYRGDVRKITNYFLRDLGISNDSFVKIVIKAPAIFNYSIGKIKTTTRFFLKQGFTLEQVNNILTSRPKIFAYSTTSKLLPALNKIQDIVGNDSYHRIISRYPQILTINVEEIDKRSSFLQYKLQLRHSRDIGYVYAGFPPTFYLSEDNISSKADFLKEVFNFDNIEMRDTMVTYPQLLGLSIEANLRPKIQFLLTDSGNGGAGLSLDELKDIVLYQPSILGYSLENRLKPRIKRMKDNYISFNYAPMTLMSFSDEKFDQWLELQITTWSIN</sequence>
<proteinExistence type="inferred from homology"/>
<name>A0AAD3CSQ4_9STRA</name>
<dbReference type="AlphaFoldDB" id="A0AAD3CSQ4"/>
<dbReference type="Pfam" id="PF02536">
    <property type="entry name" value="mTERF"/>
    <property type="match status" value="2"/>
</dbReference>
<comment type="caution">
    <text evidence="3">The sequence shown here is derived from an EMBL/GenBank/DDBJ whole genome shotgun (WGS) entry which is preliminary data.</text>
</comment>
<dbReference type="Proteomes" id="UP001054902">
    <property type="component" value="Unassembled WGS sequence"/>
</dbReference>
<evidence type="ECO:0000313" key="4">
    <source>
        <dbReference type="Proteomes" id="UP001054902"/>
    </source>
</evidence>
<dbReference type="GO" id="GO:0003676">
    <property type="term" value="F:nucleic acid binding"/>
    <property type="evidence" value="ECO:0007669"/>
    <property type="project" value="InterPro"/>
</dbReference>
<organism evidence="3 4">
    <name type="scientific">Chaetoceros tenuissimus</name>
    <dbReference type="NCBI Taxonomy" id="426638"/>
    <lineage>
        <taxon>Eukaryota</taxon>
        <taxon>Sar</taxon>
        <taxon>Stramenopiles</taxon>
        <taxon>Ochrophyta</taxon>
        <taxon>Bacillariophyta</taxon>
        <taxon>Coscinodiscophyceae</taxon>
        <taxon>Chaetocerotophycidae</taxon>
        <taxon>Chaetocerotales</taxon>
        <taxon>Chaetocerotaceae</taxon>
        <taxon>Chaetoceros</taxon>
    </lineage>
</organism>
<dbReference type="PANTHER" id="PTHR13068:SF151">
    <property type="entry name" value="TRANSCRIPTION TERMINATION FACTOR MTERF9, CHLOROPLASTIC"/>
    <property type="match status" value="1"/>
</dbReference>
<keyword evidence="4" id="KW-1185">Reference proteome</keyword>
<evidence type="ECO:0000313" key="3">
    <source>
        <dbReference type="EMBL" id="GFH51099.1"/>
    </source>
</evidence>
<protein>
    <submittedName>
        <fullName evidence="3">Uncharacterized protein</fullName>
    </submittedName>
</protein>
<dbReference type="EMBL" id="BLLK01000045">
    <property type="protein sequence ID" value="GFH51099.1"/>
    <property type="molecule type" value="Genomic_DNA"/>
</dbReference>
<comment type="similarity">
    <text evidence="1">Belongs to the mTERF family.</text>
</comment>